<proteinExistence type="inferred from homology"/>
<dbReference type="PANTHER" id="PTHR43531:SF11">
    <property type="entry name" value="METHYL-ACCEPTING CHEMOTAXIS PROTEIN 3"/>
    <property type="match status" value="1"/>
</dbReference>
<evidence type="ECO:0000256" key="5">
    <source>
        <dbReference type="SAM" id="MobiDB-lite"/>
    </source>
</evidence>
<dbReference type="EMBL" id="LANJ01000044">
    <property type="protein sequence ID" value="KKC35870.1"/>
    <property type="molecule type" value="Genomic_DNA"/>
</dbReference>
<dbReference type="Pfam" id="PF00015">
    <property type="entry name" value="MCPsignal"/>
    <property type="match status" value="1"/>
</dbReference>
<comment type="similarity">
    <text evidence="2">Belongs to the methyl-accepting chemotaxis (MCP) protein family.</text>
</comment>
<dbReference type="Proteomes" id="UP000033411">
    <property type="component" value="Unassembled WGS sequence"/>
</dbReference>
<keyword evidence="6" id="KW-0472">Membrane</keyword>
<name>A0A0F5Q4R2_9HYPH</name>
<evidence type="ECO:0000259" key="7">
    <source>
        <dbReference type="PROSITE" id="PS50111"/>
    </source>
</evidence>
<keyword evidence="4" id="KW-0175">Coiled coil</keyword>
<dbReference type="GO" id="GO:0006935">
    <property type="term" value="P:chemotaxis"/>
    <property type="evidence" value="ECO:0007669"/>
    <property type="project" value="UniProtKB-KW"/>
</dbReference>
<dbReference type="InterPro" id="IPR004089">
    <property type="entry name" value="MCPsignal_dom"/>
</dbReference>
<reference evidence="8 9" key="1">
    <citation type="submission" date="2015-03" db="EMBL/GenBank/DDBJ databases">
        <authorList>
            <person name="Lepp D."/>
            <person name="Hassan Y.I."/>
            <person name="Li X.-Z."/>
            <person name="Zhou T."/>
        </authorList>
    </citation>
    <scope>NUCLEOTIDE SEQUENCE [LARGE SCALE GENOMIC DNA]</scope>
    <source>
        <strain evidence="8 9">E84</strain>
    </source>
</reference>
<dbReference type="PANTHER" id="PTHR43531">
    <property type="entry name" value="PROTEIN ICFG"/>
    <property type="match status" value="1"/>
</dbReference>
<sequence length="505" mass="52974">MPNLRLALVICAIWLTAWALALGLLIGLGMGAGWLVASVTLLVLSLAGTVAAAMWFDRQQAQTLVSVALAAGLCEEAGAPLTITDIVARMGKRLERAHHFKSAIAHLDRPVAVIDDTGRILTASTGITALARDAIEGATLDALFGDGYLNAGGGAAAETMVMLAGRRFTVLCRPIVASRYLLELVPAGSYLEDDDLDALAGALASGQTSFRFEASVMTESPALATLNAALELLDTGLRQLDNLVAGSGEMPDALDGPLGGLARRIDDFARAVMEQLSEEQELRASLEKRLAAVARLLDGFETRAASLGAMSAENHDDVGVTGKALLDGFGRLQQTRTISRAARDLAGEADLAARRTNAVVGDIDRMTHDIDALVTAIEDVSFRTNLLALNAAVEAARAGEKGAGFAVVADEVRQLAQLTNRSAKDIRAVVSRGRAQAETGVAEASSLQKMIGALEAHLHNLGSETDTIVATLTDGEQALKRLTARMTQADEAPRTSEAPLRRASA</sequence>
<dbReference type="InterPro" id="IPR051310">
    <property type="entry name" value="MCP_chemotaxis"/>
</dbReference>
<dbReference type="Gene3D" id="1.10.287.950">
    <property type="entry name" value="Methyl-accepting chemotaxis protein"/>
    <property type="match status" value="1"/>
</dbReference>
<feature type="domain" description="Methyl-accepting transducer" evidence="7">
    <location>
        <begin position="333"/>
        <end position="505"/>
    </location>
</feature>
<keyword evidence="6" id="KW-1133">Transmembrane helix</keyword>
<keyword evidence="9" id="KW-1185">Reference proteome</keyword>
<protein>
    <recommendedName>
        <fullName evidence="7">Methyl-accepting transducer domain-containing protein</fullName>
    </recommendedName>
</protein>
<feature type="transmembrane region" description="Helical" evidence="6">
    <location>
        <begin position="6"/>
        <end position="27"/>
    </location>
</feature>
<evidence type="ECO:0000256" key="2">
    <source>
        <dbReference type="ARBA" id="ARBA00029447"/>
    </source>
</evidence>
<evidence type="ECO:0000256" key="6">
    <source>
        <dbReference type="SAM" id="Phobius"/>
    </source>
</evidence>
<organism evidence="8 9">
    <name type="scientific">Devosia epidermidihirudinis</name>
    <dbReference type="NCBI Taxonomy" id="1293439"/>
    <lineage>
        <taxon>Bacteria</taxon>
        <taxon>Pseudomonadati</taxon>
        <taxon>Pseudomonadota</taxon>
        <taxon>Alphaproteobacteria</taxon>
        <taxon>Hyphomicrobiales</taxon>
        <taxon>Devosiaceae</taxon>
        <taxon>Devosia</taxon>
    </lineage>
</organism>
<dbReference type="PATRIC" id="fig|1293439.3.peg.3050"/>
<comment type="caution">
    <text evidence="8">The sequence shown here is derived from an EMBL/GenBank/DDBJ whole genome shotgun (WGS) entry which is preliminary data.</text>
</comment>
<dbReference type="GO" id="GO:0007165">
    <property type="term" value="P:signal transduction"/>
    <property type="evidence" value="ECO:0007669"/>
    <property type="project" value="UniProtKB-KW"/>
</dbReference>
<dbReference type="OrthoDB" id="7958724at2"/>
<accession>A0A0F5Q4R2</accession>
<keyword evidence="6" id="KW-0812">Transmembrane</keyword>
<dbReference type="AlphaFoldDB" id="A0A0F5Q4R2"/>
<dbReference type="RefSeq" id="WP_046140770.1">
    <property type="nucleotide sequence ID" value="NZ_LANJ01000044.1"/>
</dbReference>
<evidence type="ECO:0000313" key="9">
    <source>
        <dbReference type="Proteomes" id="UP000033411"/>
    </source>
</evidence>
<gene>
    <name evidence="8" type="ORF">WH87_14975</name>
</gene>
<dbReference type="GO" id="GO:0016020">
    <property type="term" value="C:membrane"/>
    <property type="evidence" value="ECO:0007669"/>
    <property type="project" value="InterPro"/>
</dbReference>
<feature type="transmembrane region" description="Helical" evidence="6">
    <location>
        <begin position="34"/>
        <end position="56"/>
    </location>
</feature>
<dbReference type="PROSITE" id="PS50111">
    <property type="entry name" value="CHEMOTAXIS_TRANSDUC_2"/>
    <property type="match status" value="1"/>
</dbReference>
<feature type="coiled-coil region" evidence="4">
    <location>
        <begin position="269"/>
        <end position="296"/>
    </location>
</feature>
<evidence type="ECO:0000256" key="3">
    <source>
        <dbReference type="PROSITE-ProRule" id="PRU00284"/>
    </source>
</evidence>
<keyword evidence="1" id="KW-0145">Chemotaxis</keyword>
<evidence type="ECO:0000256" key="1">
    <source>
        <dbReference type="ARBA" id="ARBA00022500"/>
    </source>
</evidence>
<dbReference type="SUPFAM" id="SSF58104">
    <property type="entry name" value="Methyl-accepting chemotaxis protein (MCP) signaling domain"/>
    <property type="match status" value="1"/>
</dbReference>
<evidence type="ECO:0000256" key="4">
    <source>
        <dbReference type="SAM" id="Coils"/>
    </source>
</evidence>
<dbReference type="STRING" id="1293439.WH87_14975"/>
<dbReference type="SMART" id="SM00283">
    <property type="entry name" value="MA"/>
    <property type="match status" value="1"/>
</dbReference>
<feature type="region of interest" description="Disordered" evidence="5">
    <location>
        <begin position="486"/>
        <end position="505"/>
    </location>
</feature>
<keyword evidence="3" id="KW-0807">Transducer</keyword>
<evidence type="ECO:0000313" key="8">
    <source>
        <dbReference type="EMBL" id="KKC35870.1"/>
    </source>
</evidence>